<dbReference type="EMBL" id="JAPFFK010000016">
    <property type="protein sequence ID" value="KAJ6704750.1"/>
    <property type="molecule type" value="Genomic_DNA"/>
</dbReference>
<organism evidence="1 2">
    <name type="scientific">Salix purpurea</name>
    <name type="common">Purple osier willow</name>
    <dbReference type="NCBI Taxonomy" id="77065"/>
    <lineage>
        <taxon>Eukaryota</taxon>
        <taxon>Viridiplantae</taxon>
        <taxon>Streptophyta</taxon>
        <taxon>Embryophyta</taxon>
        <taxon>Tracheophyta</taxon>
        <taxon>Spermatophyta</taxon>
        <taxon>Magnoliopsida</taxon>
        <taxon>eudicotyledons</taxon>
        <taxon>Gunneridae</taxon>
        <taxon>Pentapetalae</taxon>
        <taxon>rosids</taxon>
        <taxon>fabids</taxon>
        <taxon>Malpighiales</taxon>
        <taxon>Salicaceae</taxon>
        <taxon>Saliceae</taxon>
        <taxon>Salix</taxon>
    </lineage>
</organism>
<proteinExistence type="predicted"/>
<name>A0A9Q0T8U1_SALPP</name>
<accession>A0A9Q0T8U1</accession>
<keyword evidence="2" id="KW-1185">Reference proteome</keyword>
<dbReference type="Proteomes" id="UP001151532">
    <property type="component" value="Chromosome 3"/>
</dbReference>
<protein>
    <submittedName>
        <fullName evidence="1">Uncharacterized protein</fullName>
    </submittedName>
</protein>
<reference evidence="1" key="1">
    <citation type="submission" date="2022-11" db="EMBL/GenBank/DDBJ databases">
        <authorList>
            <person name="Hyden B.L."/>
            <person name="Feng K."/>
            <person name="Yates T."/>
            <person name="Jawdy S."/>
            <person name="Smart L.B."/>
            <person name="Muchero W."/>
        </authorList>
    </citation>
    <scope>NUCLEOTIDE SEQUENCE</scope>
    <source>
        <tissue evidence="1">Shoot tip</tissue>
    </source>
</reference>
<evidence type="ECO:0000313" key="2">
    <source>
        <dbReference type="Proteomes" id="UP001151532"/>
    </source>
</evidence>
<sequence length="40" mass="4447">MPAAQAATAHNHFHRPLQLLSSTTTVFPAVHGSLHHCRRF</sequence>
<evidence type="ECO:0000313" key="1">
    <source>
        <dbReference type="EMBL" id="KAJ6704750.1"/>
    </source>
</evidence>
<comment type="caution">
    <text evidence="1">The sequence shown here is derived from an EMBL/GenBank/DDBJ whole genome shotgun (WGS) entry which is preliminary data.</text>
</comment>
<reference evidence="1" key="2">
    <citation type="journal article" date="2023" name="Int. J. Mol. Sci.">
        <title>De Novo Assembly and Annotation of 11 Diverse Shrub Willow (Salix) Genomes Reveals Novel Gene Organization in Sex-Linked Regions.</title>
        <authorList>
            <person name="Hyden B."/>
            <person name="Feng K."/>
            <person name="Yates T.B."/>
            <person name="Jawdy S."/>
            <person name="Cereghino C."/>
            <person name="Smart L.B."/>
            <person name="Muchero W."/>
        </authorList>
    </citation>
    <scope>NUCLEOTIDE SEQUENCE</scope>
    <source>
        <tissue evidence="1">Shoot tip</tissue>
    </source>
</reference>
<dbReference type="AlphaFoldDB" id="A0A9Q0T8U1"/>
<gene>
    <name evidence="1" type="ORF">OIU79_009627</name>
</gene>